<dbReference type="InterPro" id="IPR014746">
    <property type="entry name" value="Gln_synth/guanido_kin_cat_dom"/>
</dbReference>
<evidence type="ECO:0000256" key="5">
    <source>
        <dbReference type="ARBA" id="ARBA00022684"/>
    </source>
</evidence>
<gene>
    <name evidence="11" type="ORF">N7460_003675</name>
</gene>
<dbReference type="Gene3D" id="3.30.590.50">
    <property type="match status" value="2"/>
</dbReference>
<evidence type="ECO:0000256" key="4">
    <source>
        <dbReference type="ARBA" id="ARBA00022598"/>
    </source>
</evidence>
<proteinExistence type="inferred from homology"/>
<dbReference type="EMBL" id="JAQJZL010000003">
    <property type="protein sequence ID" value="KAJ6047528.1"/>
    <property type="molecule type" value="Genomic_DNA"/>
</dbReference>
<evidence type="ECO:0000256" key="6">
    <source>
        <dbReference type="ARBA" id="ARBA00022741"/>
    </source>
</evidence>
<dbReference type="PANTHER" id="PTHR11164">
    <property type="entry name" value="GLUTAMATE CYSTEINE LIGASE"/>
    <property type="match status" value="1"/>
</dbReference>
<comment type="similarity">
    <text evidence="2 10">Belongs to the glutamate--cysteine ligase type 3 family.</text>
</comment>
<dbReference type="Proteomes" id="UP001219568">
    <property type="component" value="Unassembled WGS sequence"/>
</dbReference>
<name>A0AAD6IGE5_PENCN</name>
<evidence type="ECO:0000256" key="2">
    <source>
        <dbReference type="ARBA" id="ARBA00008100"/>
    </source>
</evidence>
<keyword evidence="7 10" id="KW-0067">ATP-binding</keyword>
<evidence type="ECO:0000256" key="10">
    <source>
        <dbReference type="RuleBase" id="RU367135"/>
    </source>
</evidence>
<dbReference type="GO" id="GO:0004357">
    <property type="term" value="F:glutamate-cysteine ligase activity"/>
    <property type="evidence" value="ECO:0007669"/>
    <property type="project" value="UniProtKB-UniRule"/>
</dbReference>
<comment type="caution">
    <text evidence="11">The sequence shown here is derived from an EMBL/GenBank/DDBJ whole genome shotgun (WGS) entry which is preliminary data.</text>
</comment>
<dbReference type="AlphaFoldDB" id="A0AAD6IGE5"/>
<sequence length="588" mass="67618">MGLSVEGPSIGWATTEKAGPSVRKWATEQLLCLWDKQRHRSDNVTTWGDEIEYNLVDLDHGASRATMLLDQERVIREWEGDPASEESPVTLQWEGAKYVVETTPAKPYTGSIEDLLNVQVNMRKRREIIDRSLASNQHTISIGSFPRAGIDGQWTTPEGPNRSNHSLCTLPRYRSLFDNVRGRRQNHPKPTHYPIYRDLQTPTLPLREKGPESICLDHVEVGMGSSSLQTTFQTSNEAECRWLYDQLIPLAPVFLAMTAAVPIWKGYLVDTDVRWQRFGDLVDDRRPEEMEHTPPRWTCNRTYLSQERPPEMESNTPLQPMDETIKQSLLDGDMDEQLATHFASILSRDPLVLTQEDMFHFNTSNTKLFELLHGCTWHAVRFKPPVSHSGPGWCIEFRTMEAQLTDKDNAAFAIFTYLLSRAIVTLHLNFYIPIDKAGESMKFANKRNAVLEERMWFRRSGWLTDSAHLVGSAPPMCKEKAQPRVDGECYALMSADEIFNGESNHRGFPGLIPLVRYYLDYSKMPVSEQERISPYLDVISKRASGEMPTPASWMREFVRQHRDYRQDSYVSESVCYDMMKEIVRMNEE</sequence>
<dbReference type="Pfam" id="PF03074">
    <property type="entry name" value="GCS"/>
    <property type="match status" value="1"/>
</dbReference>
<keyword evidence="5 10" id="KW-0317">Glutathione biosynthesis</keyword>
<protein>
    <recommendedName>
        <fullName evidence="3 10">Glutamate--cysteine ligase</fullName>
        <ecNumber evidence="3 10">6.3.2.2</ecNumber>
    </recommendedName>
    <alternativeName>
        <fullName evidence="9 10">Gamma-ECS</fullName>
    </alternativeName>
    <alternativeName>
        <fullName evidence="8 10">Gamma-glutamylcysteine synthetase</fullName>
    </alternativeName>
</protein>
<keyword evidence="6 10" id="KW-0547">Nucleotide-binding</keyword>
<evidence type="ECO:0000256" key="8">
    <source>
        <dbReference type="ARBA" id="ARBA00030585"/>
    </source>
</evidence>
<evidence type="ECO:0000313" key="12">
    <source>
        <dbReference type="Proteomes" id="UP001219568"/>
    </source>
</evidence>
<evidence type="ECO:0000313" key="11">
    <source>
        <dbReference type="EMBL" id="KAJ6047528.1"/>
    </source>
</evidence>
<reference evidence="11" key="1">
    <citation type="journal article" date="2023" name="IMA Fungus">
        <title>Comparative genomic study of the Penicillium genus elucidates a diverse pangenome and 15 lateral gene transfer events.</title>
        <authorList>
            <person name="Petersen C."/>
            <person name="Sorensen T."/>
            <person name="Nielsen M.R."/>
            <person name="Sondergaard T.E."/>
            <person name="Sorensen J.L."/>
            <person name="Fitzpatrick D.A."/>
            <person name="Frisvad J.C."/>
            <person name="Nielsen K.L."/>
        </authorList>
    </citation>
    <scope>NUCLEOTIDE SEQUENCE</scope>
    <source>
        <strain evidence="11">IBT 15450</strain>
    </source>
</reference>
<comment type="catalytic activity">
    <reaction evidence="10">
        <text>L-cysteine + L-glutamate + ATP = gamma-L-glutamyl-L-cysteine + ADP + phosphate + H(+)</text>
        <dbReference type="Rhea" id="RHEA:13285"/>
        <dbReference type="ChEBI" id="CHEBI:15378"/>
        <dbReference type="ChEBI" id="CHEBI:29985"/>
        <dbReference type="ChEBI" id="CHEBI:30616"/>
        <dbReference type="ChEBI" id="CHEBI:35235"/>
        <dbReference type="ChEBI" id="CHEBI:43474"/>
        <dbReference type="ChEBI" id="CHEBI:58173"/>
        <dbReference type="ChEBI" id="CHEBI:456216"/>
        <dbReference type="EC" id="6.3.2.2"/>
    </reaction>
</comment>
<dbReference type="EC" id="6.3.2.2" evidence="3 10"/>
<dbReference type="GO" id="GO:0005524">
    <property type="term" value="F:ATP binding"/>
    <property type="evidence" value="ECO:0007669"/>
    <property type="project" value="UniProtKB-UniRule"/>
</dbReference>
<dbReference type="SUPFAM" id="SSF55931">
    <property type="entry name" value="Glutamine synthetase/guanido kinase"/>
    <property type="match status" value="1"/>
</dbReference>
<comment type="pathway">
    <text evidence="1 10">Sulfur metabolism; glutathione biosynthesis; glutathione from L-cysteine and L-glutamate: step 1/2.</text>
</comment>
<dbReference type="PANTHER" id="PTHR11164:SF0">
    <property type="entry name" value="GLUTAMATE--CYSTEINE LIGASE CATALYTIC SUBUNIT"/>
    <property type="match status" value="1"/>
</dbReference>
<evidence type="ECO:0000256" key="1">
    <source>
        <dbReference type="ARBA" id="ARBA00005006"/>
    </source>
</evidence>
<keyword evidence="12" id="KW-1185">Reference proteome</keyword>
<evidence type="ECO:0000256" key="3">
    <source>
        <dbReference type="ARBA" id="ARBA00012220"/>
    </source>
</evidence>
<dbReference type="GO" id="GO:0006750">
    <property type="term" value="P:glutathione biosynthetic process"/>
    <property type="evidence" value="ECO:0007669"/>
    <property type="project" value="UniProtKB-UniRule"/>
</dbReference>
<evidence type="ECO:0000256" key="7">
    <source>
        <dbReference type="ARBA" id="ARBA00022840"/>
    </source>
</evidence>
<accession>A0AAD6IGE5</accession>
<keyword evidence="4 10" id="KW-0436">Ligase</keyword>
<dbReference type="Gene3D" id="1.10.8.960">
    <property type="match status" value="1"/>
</dbReference>
<reference evidence="11" key="2">
    <citation type="submission" date="2023-01" db="EMBL/GenBank/DDBJ databases">
        <authorList>
            <person name="Petersen C."/>
        </authorList>
    </citation>
    <scope>NUCLEOTIDE SEQUENCE</scope>
    <source>
        <strain evidence="11">IBT 15450</strain>
    </source>
</reference>
<organism evidence="11 12">
    <name type="scientific">Penicillium canescens</name>
    <dbReference type="NCBI Taxonomy" id="5083"/>
    <lineage>
        <taxon>Eukaryota</taxon>
        <taxon>Fungi</taxon>
        <taxon>Dikarya</taxon>
        <taxon>Ascomycota</taxon>
        <taxon>Pezizomycotina</taxon>
        <taxon>Eurotiomycetes</taxon>
        <taxon>Eurotiomycetidae</taxon>
        <taxon>Eurotiales</taxon>
        <taxon>Aspergillaceae</taxon>
        <taxon>Penicillium</taxon>
    </lineage>
</organism>
<evidence type="ECO:0000256" key="9">
    <source>
        <dbReference type="ARBA" id="ARBA00032122"/>
    </source>
</evidence>
<dbReference type="InterPro" id="IPR004308">
    <property type="entry name" value="GCS"/>
</dbReference>